<comment type="catalytic activity">
    <reaction evidence="4">
        <text>L-threonyl-[protein] + acetyl-CoA = O-acetyl-L-threonyl-[protein] + CoA</text>
        <dbReference type="Rhea" id="RHEA:65340"/>
        <dbReference type="Rhea" id="RHEA-COMP:11060"/>
        <dbReference type="Rhea" id="RHEA-COMP:16780"/>
        <dbReference type="ChEBI" id="CHEBI:30013"/>
        <dbReference type="ChEBI" id="CHEBI:57287"/>
        <dbReference type="ChEBI" id="CHEBI:57288"/>
        <dbReference type="ChEBI" id="CHEBI:141025"/>
    </reaction>
    <physiologicalReaction direction="left-to-right" evidence="4">
        <dbReference type="Rhea" id="RHEA:65341"/>
    </physiologicalReaction>
</comment>
<organism evidence="6 7">
    <name type="scientific">Serratia symbiotica</name>
    <dbReference type="NCBI Taxonomy" id="138074"/>
    <lineage>
        <taxon>Bacteria</taxon>
        <taxon>Pseudomonadati</taxon>
        <taxon>Pseudomonadota</taxon>
        <taxon>Gammaproteobacteria</taxon>
        <taxon>Enterobacterales</taxon>
        <taxon>Yersiniaceae</taxon>
        <taxon>Serratia</taxon>
    </lineage>
</organism>
<dbReference type="STRING" id="138074.SYMBAF_50393"/>
<dbReference type="Pfam" id="PF03421">
    <property type="entry name" value="Acetyltransf_14"/>
    <property type="match status" value="1"/>
</dbReference>
<dbReference type="AlphaFoldDB" id="A0A068Z7V6"/>
<gene>
    <name evidence="6" type="ORF">SYMBAF_06020</name>
</gene>
<comment type="similarity">
    <text evidence="3">Belongs to the acetyltransferase YopJ family.</text>
</comment>
<name>A0A068Z7V6_9GAMM</name>
<evidence type="ECO:0000256" key="3">
    <source>
        <dbReference type="ARBA" id="ARBA00023785"/>
    </source>
</evidence>
<keyword evidence="2" id="KW-0012">Acyltransferase</keyword>
<comment type="catalytic activity">
    <reaction evidence="5">
        <text>L-seryl-[protein] + acetyl-CoA = O-acetyl-L-seryl-[protein] + CoA</text>
        <dbReference type="Rhea" id="RHEA:59392"/>
        <dbReference type="Rhea" id="RHEA-COMP:9863"/>
        <dbReference type="Rhea" id="RHEA-COMP:15352"/>
        <dbReference type="ChEBI" id="CHEBI:29999"/>
        <dbReference type="ChEBI" id="CHEBI:57287"/>
        <dbReference type="ChEBI" id="CHEBI:57288"/>
        <dbReference type="ChEBI" id="CHEBI:141128"/>
    </reaction>
    <physiologicalReaction direction="left-to-right" evidence="5">
        <dbReference type="Rhea" id="RHEA:59393"/>
    </physiologicalReaction>
</comment>
<evidence type="ECO:0000256" key="1">
    <source>
        <dbReference type="ARBA" id="ARBA00022679"/>
    </source>
</evidence>
<sequence>MPGSLDSINRANSSLKKEDDTLLSDESLKSIITRLENDISDGSWIYTNYVSTDIKMMPALVDQANNKYPEMNLKFITTPRDLPIAIKNAIDDGIESSRLITNMGDRGTHFSIIDYKIVNNKTSLVLFEPTTFNGLGSAMLALRTKMAIECYQLPDCYFSLVEMDIQRSSSECGIFSLALAKKLYLESDKLEKIHKDNIDGVLCERGATLSHEKLDKYLPANFYKHTQSINRLNEYVKSNPEAENKIINKKNETIFERFNNNLVVINDKSLSISSHKKRISEYKSLIKS</sequence>
<evidence type="ECO:0000313" key="6">
    <source>
        <dbReference type="EMBL" id="QLH62579.1"/>
    </source>
</evidence>
<evidence type="ECO:0000256" key="4">
    <source>
        <dbReference type="ARBA" id="ARBA00048364"/>
    </source>
</evidence>
<keyword evidence="1 6" id="KW-0808">Transferase</keyword>
<reference evidence="6 7" key="1">
    <citation type="journal article" date="2014" name="Genome Announc.">
        <title>Whole-Genome Sequence of Serratia symbiotica Strain CWBI-2.3T, a Free-Living Symbiont of the Black Bean Aphid Aphis fabae.</title>
        <authorList>
            <person name="Foray V."/>
            <person name="Grigorescu A.S."/>
            <person name="Sabri A."/>
            <person name="Haubruge E."/>
            <person name="Lognay G."/>
            <person name="Francis F."/>
            <person name="Fauconnier M.L."/>
            <person name="Hance T."/>
            <person name="Thonart P."/>
        </authorList>
    </citation>
    <scope>NUCLEOTIDE SEQUENCE [LARGE SCALE GENOMIC DNA]</scope>
    <source>
        <strain evidence="6">CWBI-2.3</strain>
    </source>
</reference>
<dbReference type="GeneID" id="93736071"/>
<accession>A0A068Z7V6</accession>
<dbReference type="EMBL" id="CP050855">
    <property type="protein sequence ID" value="QLH62579.1"/>
    <property type="molecule type" value="Genomic_DNA"/>
</dbReference>
<proteinExistence type="inferred from homology"/>
<evidence type="ECO:0000256" key="2">
    <source>
        <dbReference type="ARBA" id="ARBA00023315"/>
    </source>
</evidence>
<dbReference type="InterPro" id="IPR005083">
    <property type="entry name" value="YopJ-like"/>
</dbReference>
<dbReference type="Proteomes" id="UP000042738">
    <property type="component" value="Chromosome"/>
</dbReference>
<dbReference type="GO" id="GO:0016746">
    <property type="term" value="F:acyltransferase activity"/>
    <property type="evidence" value="ECO:0007669"/>
    <property type="project" value="UniProtKB-KW"/>
</dbReference>
<evidence type="ECO:0000313" key="7">
    <source>
        <dbReference type="Proteomes" id="UP000042738"/>
    </source>
</evidence>
<evidence type="ECO:0000256" key="5">
    <source>
        <dbReference type="ARBA" id="ARBA00048662"/>
    </source>
</evidence>
<dbReference type="RefSeq" id="WP_040265982.1">
    <property type="nucleotide sequence ID" value="NZ_CP050855.1"/>
</dbReference>
<protein>
    <submittedName>
        <fullName evidence="6">YopJ family type III secretion system effector serine/threonine acetyltransferase</fullName>
    </submittedName>
</protein>
<dbReference type="NCBIfam" id="NF011898">
    <property type="entry name" value="PRK15371.1"/>
    <property type="match status" value="1"/>
</dbReference>